<name>A0A8K0NIU9_9HYPO</name>
<organism evidence="2 3">
    <name type="scientific">Claviceps africana</name>
    <dbReference type="NCBI Taxonomy" id="83212"/>
    <lineage>
        <taxon>Eukaryota</taxon>
        <taxon>Fungi</taxon>
        <taxon>Dikarya</taxon>
        <taxon>Ascomycota</taxon>
        <taxon>Pezizomycotina</taxon>
        <taxon>Sordariomycetes</taxon>
        <taxon>Hypocreomycetidae</taxon>
        <taxon>Hypocreales</taxon>
        <taxon>Clavicipitaceae</taxon>
        <taxon>Claviceps</taxon>
    </lineage>
</organism>
<evidence type="ECO:0000256" key="1">
    <source>
        <dbReference type="SAM" id="MobiDB-lite"/>
    </source>
</evidence>
<proteinExistence type="predicted"/>
<keyword evidence="3" id="KW-1185">Reference proteome</keyword>
<evidence type="ECO:0000313" key="3">
    <source>
        <dbReference type="Proteomes" id="UP000811619"/>
    </source>
</evidence>
<accession>A0A8K0NIU9</accession>
<dbReference type="EMBL" id="SRPY01000300">
    <property type="protein sequence ID" value="KAG5926120.1"/>
    <property type="molecule type" value="Genomic_DNA"/>
</dbReference>
<evidence type="ECO:0000313" key="2">
    <source>
        <dbReference type="EMBL" id="KAG5926120.1"/>
    </source>
</evidence>
<reference evidence="2" key="1">
    <citation type="journal article" date="2020" name="bioRxiv">
        <title>Whole genome comparisons of ergot fungi reveals the divergence and evolution of species within the genus Claviceps are the result of varying mechanisms driving genome evolution and host range expansion.</title>
        <authorList>
            <person name="Wyka S.A."/>
            <person name="Mondo S.J."/>
            <person name="Liu M."/>
            <person name="Dettman J."/>
            <person name="Nalam V."/>
            <person name="Broders K.D."/>
        </authorList>
    </citation>
    <scope>NUCLEOTIDE SEQUENCE</scope>
    <source>
        <strain evidence="2">CCC 489</strain>
    </source>
</reference>
<gene>
    <name evidence="2" type="ORF">E4U42_003647</name>
</gene>
<feature type="region of interest" description="Disordered" evidence="1">
    <location>
        <begin position="24"/>
        <end position="65"/>
    </location>
</feature>
<feature type="non-terminal residue" evidence="2">
    <location>
        <position position="1"/>
    </location>
</feature>
<sequence>AGGLGTGLVYSARECSGAFQYRGREIEAEGEGEGEAEAGAEDEDGRKADDGDKTSQTRQKHPSSFSSRLLAAMAWHLAWLGTSHGMVSGARTSGSQTCRRRCRAYAGGSHVPPSNQCQRVRLSTAARTAQARSLVKTSMPFMQADSNVVTGYVPSKDGLPPARLSRYRKSTRDITTWASRPDLLRSAK</sequence>
<feature type="compositionally biased region" description="Acidic residues" evidence="1">
    <location>
        <begin position="28"/>
        <end position="43"/>
    </location>
</feature>
<dbReference type="Proteomes" id="UP000811619">
    <property type="component" value="Unassembled WGS sequence"/>
</dbReference>
<dbReference type="AlphaFoldDB" id="A0A8K0NIU9"/>
<comment type="caution">
    <text evidence="2">The sequence shown here is derived from an EMBL/GenBank/DDBJ whole genome shotgun (WGS) entry which is preliminary data.</text>
</comment>
<feature type="compositionally biased region" description="Basic and acidic residues" evidence="1">
    <location>
        <begin position="44"/>
        <end position="55"/>
    </location>
</feature>
<feature type="compositionally biased region" description="Polar residues" evidence="1">
    <location>
        <begin position="56"/>
        <end position="65"/>
    </location>
</feature>
<protein>
    <submittedName>
        <fullName evidence="2">Uncharacterized protein</fullName>
    </submittedName>
</protein>